<keyword evidence="3" id="KW-0238">DNA-binding</keyword>
<evidence type="ECO:0000256" key="4">
    <source>
        <dbReference type="ARBA" id="ARBA00023163"/>
    </source>
</evidence>
<keyword evidence="4" id="KW-0804">Transcription</keyword>
<feature type="domain" description="HTH lacI-type" evidence="5">
    <location>
        <begin position="7"/>
        <end position="65"/>
    </location>
</feature>
<organism evidence="6 7">
    <name type="scientific">Ramlibacter agri</name>
    <dbReference type="NCBI Taxonomy" id="2728837"/>
    <lineage>
        <taxon>Bacteria</taxon>
        <taxon>Pseudomonadati</taxon>
        <taxon>Pseudomonadota</taxon>
        <taxon>Betaproteobacteria</taxon>
        <taxon>Burkholderiales</taxon>
        <taxon>Comamonadaceae</taxon>
        <taxon>Ramlibacter</taxon>
    </lineage>
</organism>
<evidence type="ECO:0000256" key="1">
    <source>
        <dbReference type="ARBA" id="ARBA00022491"/>
    </source>
</evidence>
<dbReference type="Proteomes" id="UP000541185">
    <property type="component" value="Unassembled WGS sequence"/>
</dbReference>
<dbReference type="CDD" id="cd06267">
    <property type="entry name" value="PBP1_LacI_sugar_binding-like"/>
    <property type="match status" value="1"/>
</dbReference>
<dbReference type="SUPFAM" id="SSF47413">
    <property type="entry name" value="lambda repressor-like DNA-binding domains"/>
    <property type="match status" value="1"/>
</dbReference>
<dbReference type="PANTHER" id="PTHR30146:SF148">
    <property type="entry name" value="HTH-TYPE TRANSCRIPTIONAL REPRESSOR PURR-RELATED"/>
    <property type="match status" value="1"/>
</dbReference>
<dbReference type="PROSITE" id="PS50932">
    <property type="entry name" value="HTH_LACI_2"/>
    <property type="match status" value="1"/>
</dbReference>
<dbReference type="InterPro" id="IPR010982">
    <property type="entry name" value="Lambda_DNA-bd_dom_sf"/>
</dbReference>
<dbReference type="Pfam" id="PF00356">
    <property type="entry name" value="LacI"/>
    <property type="match status" value="1"/>
</dbReference>
<dbReference type="InterPro" id="IPR046335">
    <property type="entry name" value="LacI/GalR-like_sensor"/>
</dbReference>
<dbReference type="CDD" id="cd01392">
    <property type="entry name" value="HTH_LacI"/>
    <property type="match status" value="1"/>
</dbReference>
<protein>
    <submittedName>
        <fullName evidence="6">LacI family transcriptional regulator</fullName>
    </submittedName>
</protein>
<evidence type="ECO:0000259" key="5">
    <source>
        <dbReference type="PROSITE" id="PS50932"/>
    </source>
</evidence>
<dbReference type="AlphaFoldDB" id="A0A848H9B5"/>
<evidence type="ECO:0000313" key="6">
    <source>
        <dbReference type="EMBL" id="NML46099.1"/>
    </source>
</evidence>
<proteinExistence type="predicted"/>
<dbReference type="EMBL" id="JABBFX010000002">
    <property type="protein sequence ID" value="NML46099.1"/>
    <property type="molecule type" value="Genomic_DNA"/>
</dbReference>
<dbReference type="Gene3D" id="1.10.260.40">
    <property type="entry name" value="lambda repressor-like DNA-binding domains"/>
    <property type="match status" value="1"/>
</dbReference>
<dbReference type="Pfam" id="PF13377">
    <property type="entry name" value="Peripla_BP_3"/>
    <property type="match status" value="1"/>
</dbReference>
<dbReference type="SUPFAM" id="SSF53822">
    <property type="entry name" value="Periplasmic binding protein-like I"/>
    <property type="match status" value="1"/>
</dbReference>
<keyword evidence="1" id="KW-0678">Repressor</keyword>
<dbReference type="InterPro" id="IPR028082">
    <property type="entry name" value="Peripla_BP_I"/>
</dbReference>
<evidence type="ECO:0000313" key="7">
    <source>
        <dbReference type="Proteomes" id="UP000541185"/>
    </source>
</evidence>
<reference evidence="6 7" key="1">
    <citation type="submission" date="2020-04" db="EMBL/GenBank/DDBJ databases">
        <title>Ramlibacter sp. G-1-2-2 isolated from soil.</title>
        <authorList>
            <person name="Dahal R.H."/>
        </authorList>
    </citation>
    <scope>NUCLEOTIDE SEQUENCE [LARGE SCALE GENOMIC DNA]</scope>
    <source>
        <strain evidence="6 7">G-1-2-2</strain>
    </source>
</reference>
<dbReference type="Gene3D" id="3.40.50.2300">
    <property type="match status" value="2"/>
</dbReference>
<dbReference type="PANTHER" id="PTHR30146">
    <property type="entry name" value="LACI-RELATED TRANSCRIPTIONAL REPRESSOR"/>
    <property type="match status" value="1"/>
</dbReference>
<keyword evidence="2" id="KW-0805">Transcription regulation</keyword>
<dbReference type="GO" id="GO:0000976">
    <property type="term" value="F:transcription cis-regulatory region binding"/>
    <property type="evidence" value="ECO:0007669"/>
    <property type="project" value="TreeGrafter"/>
</dbReference>
<dbReference type="InterPro" id="IPR000843">
    <property type="entry name" value="HTH_LacI"/>
</dbReference>
<dbReference type="RefSeq" id="WP_169420384.1">
    <property type="nucleotide sequence ID" value="NZ_JABBFX010000002.1"/>
</dbReference>
<accession>A0A848H9B5</accession>
<keyword evidence="7" id="KW-1185">Reference proteome</keyword>
<dbReference type="GO" id="GO:0003700">
    <property type="term" value="F:DNA-binding transcription factor activity"/>
    <property type="evidence" value="ECO:0007669"/>
    <property type="project" value="TreeGrafter"/>
</dbReference>
<evidence type="ECO:0000256" key="2">
    <source>
        <dbReference type="ARBA" id="ARBA00023015"/>
    </source>
</evidence>
<comment type="caution">
    <text evidence="6">The sequence shown here is derived from an EMBL/GenBank/DDBJ whole genome shotgun (WGS) entry which is preliminary data.</text>
</comment>
<dbReference type="SMART" id="SM00354">
    <property type="entry name" value="HTH_LACI"/>
    <property type="match status" value="1"/>
</dbReference>
<evidence type="ECO:0000256" key="3">
    <source>
        <dbReference type="ARBA" id="ARBA00023125"/>
    </source>
</evidence>
<name>A0A848H9B5_9BURK</name>
<gene>
    <name evidence="6" type="ORF">HHL11_20295</name>
</gene>
<sequence>MPASSRLTQQHIARLAGVSQATVSLVLNGNAAAQARIPQETRERVQKIIRETGYVPDPIARRMVKGSNRILGVFTYEPAFPSAHADFFLPFLFGIEEEAQAHHYDLLLLTGGAGAPGARKIFSEENRLRLADGCIVLGKSFDHDELARLVAGSFPFVAIGRRDDAGGPVPYVGADYAAATAELVRQARALGHRKLAYLGATGPAESTSDRWTGFRSALGDDLQLVMAEQDMGTPENQLLDTLLERGATAVFCVELVDALRLEAAAHARGLSLPADFSLMALGSHVRVEAHPTRFASFVIPREQMARQATANLVHRIEHGGDAPVRQLLLPCQPVRGETLGPAPA</sequence>